<evidence type="ECO:0000313" key="2">
    <source>
        <dbReference type="EMBL" id="AOM83597.1"/>
    </source>
</evidence>
<dbReference type="KEGG" id="bbev:BBEV_2239"/>
<keyword evidence="1" id="KW-0732">Signal</keyword>
<dbReference type="EMBL" id="CP012502">
    <property type="protein sequence ID" value="AOM83597.1"/>
    <property type="molecule type" value="Genomic_DNA"/>
</dbReference>
<feature type="chain" id="PRO_5038785206" evidence="1">
    <location>
        <begin position="22"/>
        <end position="124"/>
    </location>
</feature>
<dbReference type="Proteomes" id="UP000094463">
    <property type="component" value="Chromosome"/>
</dbReference>
<dbReference type="SUPFAM" id="SSF49503">
    <property type="entry name" value="Cupredoxins"/>
    <property type="match status" value="1"/>
</dbReference>
<keyword evidence="3" id="KW-1185">Reference proteome</keyword>
<evidence type="ECO:0000313" key="3">
    <source>
        <dbReference type="Proteomes" id="UP000094463"/>
    </source>
</evidence>
<dbReference type="AlphaFoldDB" id="A0A1D7QX60"/>
<organism evidence="2 3">
    <name type="scientific">Salisediminibacterium beveridgei</name>
    <dbReference type="NCBI Taxonomy" id="632773"/>
    <lineage>
        <taxon>Bacteria</taxon>
        <taxon>Bacillati</taxon>
        <taxon>Bacillota</taxon>
        <taxon>Bacilli</taxon>
        <taxon>Bacillales</taxon>
        <taxon>Bacillaceae</taxon>
        <taxon>Salisediminibacterium</taxon>
    </lineage>
</organism>
<dbReference type="InterPro" id="IPR008972">
    <property type="entry name" value="Cupredoxin"/>
</dbReference>
<accession>A0A1D7QX60</accession>
<sequence>MKKTMISLLLLSLVLILAACGGNDDTTEIENESGNGENASSNEVDLVATDWDFDQDSYTAEAGEVTINLTNEEGHHGIKIEGTDVEIDGEGTATADLEPGEYRIYCSIPCGEGHDEMETTLVVE</sequence>
<dbReference type="PATRIC" id="fig|632773.3.peg.2359"/>
<dbReference type="Gene3D" id="2.60.40.420">
    <property type="entry name" value="Cupredoxins - blue copper proteins"/>
    <property type="match status" value="1"/>
</dbReference>
<name>A0A1D7QX60_9BACI</name>
<protein>
    <submittedName>
        <fullName evidence="2">Cytochrome C Oxidase Subunit II</fullName>
    </submittedName>
</protein>
<dbReference type="STRING" id="632773.BBEV_2239"/>
<gene>
    <name evidence="2" type="ORF">BBEV_2239</name>
</gene>
<dbReference type="OrthoDB" id="279535at2"/>
<dbReference type="RefSeq" id="WP_069365564.1">
    <property type="nucleotide sequence ID" value="NZ_CP012502.1"/>
</dbReference>
<evidence type="ECO:0000256" key="1">
    <source>
        <dbReference type="SAM" id="SignalP"/>
    </source>
</evidence>
<reference evidence="2 3" key="1">
    <citation type="submission" date="2015-08" db="EMBL/GenBank/DDBJ databases">
        <title>The complete genome sequence of Bacillus beveridgei MLTeJB.</title>
        <authorList>
            <person name="Hanson T.E."/>
            <person name="Mesa C."/>
            <person name="Basesman S.M."/>
            <person name="Oremland R.S."/>
        </authorList>
    </citation>
    <scope>NUCLEOTIDE SEQUENCE [LARGE SCALE GENOMIC DNA]</scope>
    <source>
        <strain evidence="2 3">MLTeJB</strain>
    </source>
</reference>
<proteinExistence type="predicted"/>
<dbReference type="PROSITE" id="PS51257">
    <property type="entry name" value="PROKAR_LIPOPROTEIN"/>
    <property type="match status" value="1"/>
</dbReference>
<feature type="signal peptide" evidence="1">
    <location>
        <begin position="1"/>
        <end position="21"/>
    </location>
</feature>